<keyword evidence="2" id="KW-1185">Reference proteome</keyword>
<proteinExistence type="predicted"/>
<dbReference type="GeneID" id="40100135"/>
<protein>
    <recommendedName>
        <fullName evidence="3">LPP20 lipoprotein</fullName>
    </recommendedName>
</protein>
<evidence type="ECO:0000313" key="1">
    <source>
        <dbReference type="EMBL" id="CBZ42285.1"/>
    </source>
</evidence>
<dbReference type="RefSeq" id="YP_009623344.1">
    <property type="nucleotide sequence ID" value="NC_042112.1"/>
</dbReference>
<evidence type="ECO:0008006" key="3">
    <source>
        <dbReference type="Google" id="ProtNLM"/>
    </source>
</evidence>
<dbReference type="PROSITE" id="PS51257">
    <property type="entry name" value="PROKAR_LIPOPROTEIN"/>
    <property type="match status" value="1"/>
</dbReference>
<dbReference type="Proteomes" id="UP000008182">
    <property type="component" value="Segment"/>
</dbReference>
<dbReference type="EMBL" id="FR823450">
    <property type="protein sequence ID" value="CBZ42285.1"/>
    <property type="molecule type" value="Genomic_DNA"/>
</dbReference>
<organism evidence="1 2">
    <name type="scientific">Campylobacter phage CP81</name>
    <dbReference type="NCBI Taxonomy" id="2927008"/>
    <lineage>
        <taxon>Viruses</taxon>
        <taxon>Duplodnaviria</taxon>
        <taxon>Heunggongvirae</taxon>
        <taxon>Uroviricota</taxon>
        <taxon>Caudoviricetes</taxon>
        <taxon>Connertonviridae</taxon>
        <taxon>Fletchervirus</taxon>
        <taxon>Fletchervirus CP81</taxon>
    </lineage>
</organism>
<evidence type="ECO:0000313" key="2">
    <source>
        <dbReference type="Proteomes" id="UP000008182"/>
    </source>
</evidence>
<accession>G0LWU3</accession>
<reference evidence="2" key="1">
    <citation type="journal article" date="2011" name="J. Virol.">
        <title>Campylobacter jejuni group III phage CP81 contains many T4-like genes without belonging to the T4-type phage group: implications for the evolution of T4 phages.</title>
        <authorList>
            <person name="Hammerl J.A."/>
            <person name="Jackel C."/>
            <person name="Reetz J."/>
            <person name="Beck S."/>
            <person name="Alter T."/>
            <person name="Lurz R."/>
            <person name="Barretto C."/>
            <person name="Brussow H."/>
            <person name="Hertwig S."/>
        </authorList>
    </citation>
    <scope>NUCLEOTIDE SEQUENCE [LARGE SCALE GENOMIC DNA]</scope>
</reference>
<sequence>MKGKKMKKVLCSAVMVAGLMFVGCSTTTPQQQFAKPMLEKYDDLPSWVKEYGDINTAVGSAMYIGQNYIQQQTEAIAVAKMNLTQKLSSKVDSMIKQYYQNKGIVKTNNSQVSVQVSSSLVKNVKVVDTYVADDGELFVKIEAYSTNLLEIIKNDDSESLFDELDRRVGNVKSN</sequence>
<name>G0LWU3_9CAUD</name>